<evidence type="ECO:0000256" key="1">
    <source>
        <dbReference type="ARBA" id="ARBA00022574"/>
    </source>
</evidence>
<reference evidence="5 6" key="1">
    <citation type="journal article" date="2011" name="Cell">
        <title>Insight into structure and assembly of the nuclear pore complex by utilizing the genome of a eukaryotic thermophile.</title>
        <authorList>
            <person name="Amlacher S."/>
            <person name="Sarges P."/>
            <person name="Flemming D."/>
            <person name="van Noort V."/>
            <person name="Kunze R."/>
            <person name="Devos D.P."/>
            <person name="Arumugam M."/>
            <person name="Bork P."/>
            <person name="Hurt E."/>
        </authorList>
    </citation>
    <scope>NUCLEOTIDE SEQUENCE [LARGE SCALE GENOMIC DNA]</scope>
    <source>
        <strain evidence="6">DSM 1495 / CBS 144.50 / IMI 039719</strain>
    </source>
</reference>
<dbReference type="GeneID" id="18258878"/>
<dbReference type="AlphaFoldDB" id="G0SB01"/>
<proteinExistence type="predicted"/>
<name>G0SB01_CHATD</name>
<dbReference type="InterPro" id="IPR036322">
    <property type="entry name" value="WD40_repeat_dom_sf"/>
</dbReference>
<dbReference type="OMA" id="LDMKWLP"/>
<dbReference type="eggNOG" id="KOG0280">
    <property type="taxonomic scope" value="Eukaryota"/>
</dbReference>
<accession>G0SB01</accession>
<dbReference type="PANTHER" id="PTHR46042">
    <property type="entry name" value="DIPHTHINE METHYLTRANSFERASE"/>
    <property type="match status" value="1"/>
</dbReference>
<evidence type="ECO:0000256" key="2">
    <source>
        <dbReference type="ARBA" id="ARBA00022737"/>
    </source>
</evidence>
<evidence type="ECO:0000313" key="6">
    <source>
        <dbReference type="Proteomes" id="UP000008066"/>
    </source>
</evidence>
<feature type="region of interest" description="Disordered" evidence="4">
    <location>
        <begin position="43"/>
        <end position="68"/>
    </location>
</feature>
<dbReference type="GO" id="GO:0017183">
    <property type="term" value="P:protein histidyl modification to diphthamide"/>
    <property type="evidence" value="ECO:0007669"/>
    <property type="project" value="TreeGrafter"/>
</dbReference>
<evidence type="ECO:0000256" key="3">
    <source>
        <dbReference type="ARBA" id="ARBA00043952"/>
    </source>
</evidence>
<evidence type="ECO:0000256" key="4">
    <source>
        <dbReference type="SAM" id="MobiDB-lite"/>
    </source>
</evidence>
<gene>
    <name evidence="5" type="ORF">CTHT_0048400</name>
</gene>
<dbReference type="Proteomes" id="UP000008066">
    <property type="component" value="Unassembled WGS sequence"/>
</dbReference>
<dbReference type="OrthoDB" id="1930760at2759"/>
<sequence>MADEGQLVTSIKRAELDLPPSCIEFCPAFPSYFVVGTYSLQPDGSGNDNGQGGEEEIGERQERARQPQSRKGSIILFRLIEGELTKLYTEQYPSAVLDLRFSPHQFCRDIFAVVSSTATVSLYRVVYGSAARLRHLRMLDIVSMSKGAITPELGSEIIFTSFSWHSTRTDVLAISSTPGQVYIVRLPPLNKLPAAMDEPPAPGEWHLYEEPVLTHTLESWTVVISPSMGLPVLGQADEGDYFCRVYSGGDDSMLRYRTCKWDKDGNFSADLPAIESRGHDAGVTAILPLFFADDGRELVVTGSYDEHIRLFAVPVFGKAVNLAKSCLGGGVWRLNLINLKKEPKKGEYRWRASILASCMHAGARIVELRQTEGGEYQFRVLVRFEEHKSMNYGSDITPDKWREKLPVVSTSFYDKLLCVWEIHRDII</sequence>
<dbReference type="Gene3D" id="2.130.10.10">
    <property type="entry name" value="YVTN repeat-like/Quinoprotein amine dehydrogenase"/>
    <property type="match status" value="1"/>
</dbReference>
<dbReference type="GO" id="GO:0061685">
    <property type="term" value="F:diphthine methylesterase activity"/>
    <property type="evidence" value="ECO:0007669"/>
    <property type="project" value="TreeGrafter"/>
</dbReference>
<dbReference type="InterPro" id="IPR015943">
    <property type="entry name" value="WD40/YVTN_repeat-like_dom_sf"/>
</dbReference>
<keyword evidence="6" id="KW-1185">Reference proteome</keyword>
<comment type="pathway">
    <text evidence="3">Protein modification.</text>
</comment>
<dbReference type="HOGENOM" id="CLU_036100_1_0_1"/>
<keyword evidence="1" id="KW-0853">WD repeat</keyword>
<dbReference type="EMBL" id="GL988044">
    <property type="protein sequence ID" value="EGS19381.1"/>
    <property type="molecule type" value="Genomic_DNA"/>
</dbReference>
<dbReference type="RefSeq" id="XP_006695203.1">
    <property type="nucleotide sequence ID" value="XM_006695140.1"/>
</dbReference>
<keyword evidence="2" id="KW-0677">Repeat</keyword>
<evidence type="ECO:0000313" key="5">
    <source>
        <dbReference type="EMBL" id="EGS19381.1"/>
    </source>
</evidence>
<dbReference type="SUPFAM" id="SSF50978">
    <property type="entry name" value="WD40 repeat-like"/>
    <property type="match status" value="1"/>
</dbReference>
<dbReference type="KEGG" id="cthr:CTHT_0048400"/>
<dbReference type="STRING" id="759272.G0SB01"/>
<dbReference type="InterPro" id="IPR052415">
    <property type="entry name" value="Diphthine_MTase"/>
</dbReference>
<dbReference type="GO" id="GO:0005737">
    <property type="term" value="C:cytoplasm"/>
    <property type="evidence" value="ECO:0007669"/>
    <property type="project" value="TreeGrafter"/>
</dbReference>
<dbReference type="PANTHER" id="PTHR46042:SF1">
    <property type="entry name" value="DIPHTHINE METHYLTRANSFERASE"/>
    <property type="match status" value="1"/>
</dbReference>
<organism evidence="6">
    <name type="scientific">Chaetomium thermophilum (strain DSM 1495 / CBS 144.50 / IMI 039719)</name>
    <name type="common">Thermochaetoides thermophila</name>
    <dbReference type="NCBI Taxonomy" id="759272"/>
    <lineage>
        <taxon>Eukaryota</taxon>
        <taxon>Fungi</taxon>
        <taxon>Dikarya</taxon>
        <taxon>Ascomycota</taxon>
        <taxon>Pezizomycotina</taxon>
        <taxon>Sordariomycetes</taxon>
        <taxon>Sordariomycetidae</taxon>
        <taxon>Sordariales</taxon>
        <taxon>Chaetomiaceae</taxon>
        <taxon>Thermochaetoides</taxon>
    </lineage>
</organism>
<protein>
    <submittedName>
        <fullName evidence="5">Uncharacterized protein</fullName>
    </submittedName>
</protein>